<dbReference type="RefSeq" id="WP_148309825.1">
    <property type="nucleotide sequence ID" value="NZ_CP007155.1"/>
</dbReference>
<protein>
    <submittedName>
        <fullName evidence="1">Uncharacterized protein</fullName>
    </submittedName>
</protein>
<evidence type="ECO:0000313" key="2">
    <source>
        <dbReference type="Proteomes" id="UP000019225"/>
    </source>
</evidence>
<name>W5WLB4_9PSEU</name>
<dbReference type="InterPro" id="IPR035405">
    <property type="entry name" value="GP70"/>
</dbReference>
<evidence type="ECO:0000313" key="1">
    <source>
        <dbReference type="EMBL" id="AHI01352.1"/>
    </source>
</evidence>
<proteinExistence type="predicted"/>
<dbReference type="EMBL" id="CP007155">
    <property type="protein sequence ID" value="AHI01352.1"/>
    <property type="molecule type" value="Genomic_DNA"/>
</dbReference>
<dbReference type="OrthoDB" id="9945012at2"/>
<dbReference type="HOGENOM" id="CLU_1852584_0_0_11"/>
<keyword evidence="2" id="KW-1185">Reference proteome</keyword>
<dbReference type="Pfam" id="PF17429">
    <property type="entry name" value="GP70"/>
    <property type="match status" value="1"/>
</dbReference>
<reference evidence="1 2" key="1">
    <citation type="journal article" date="2014" name="BMC Genomics">
        <title>Complete genome sequence of producer of the glycopeptide antibiotic Aculeximycin Kutzneria albida DSM 43870T, a representative of minor genus of Pseudonocardiaceae.</title>
        <authorList>
            <person name="Rebets Y."/>
            <person name="Tokovenko B."/>
            <person name="Lushchyk I."/>
            <person name="Ruckert C."/>
            <person name="Zaburannyi N."/>
            <person name="Bechthold A."/>
            <person name="Kalinowski J."/>
            <person name="Luzhetskyy A."/>
        </authorList>
    </citation>
    <scope>NUCLEOTIDE SEQUENCE [LARGE SCALE GENOMIC DNA]</scope>
    <source>
        <strain evidence="1">DSM 43870</strain>
    </source>
</reference>
<gene>
    <name evidence="1" type="ORF">KALB_7994</name>
</gene>
<dbReference type="Proteomes" id="UP000019225">
    <property type="component" value="Chromosome"/>
</dbReference>
<organism evidence="1 2">
    <name type="scientific">Kutzneria albida DSM 43870</name>
    <dbReference type="NCBI Taxonomy" id="1449976"/>
    <lineage>
        <taxon>Bacteria</taxon>
        <taxon>Bacillati</taxon>
        <taxon>Actinomycetota</taxon>
        <taxon>Actinomycetes</taxon>
        <taxon>Pseudonocardiales</taxon>
        <taxon>Pseudonocardiaceae</taxon>
        <taxon>Kutzneria</taxon>
    </lineage>
</organism>
<sequence length="138" mass="15735">MATEVIADVPAMLWARRVDGKVYVYRSVLVREDHALYAPVRDVLTKIEARLVHRQVDDDVNMMFHQAETLWYHAPDVSDDEVCSIAEMAWFLGISLEGCIDQLVRDSLLIAYDDGTYLPTNYAIQSGMLMPRERGPMS</sequence>
<dbReference type="AlphaFoldDB" id="W5WLB4"/>
<dbReference type="KEGG" id="kal:KALB_7994"/>
<accession>W5WLB4</accession>